<reference evidence="3 4" key="1">
    <citation type="journal article" date="2011" name="PLoS Pathog.">
        <title>Endophytic Life Strategies Decoded by Genome and Transcriptome Analyses of the Mutualistic Root Symbiont Piriformospora indica.</title>
        <authorList>
            <person name="Zuccaro A."/>
            <person name="Lahrmann U."/>
            <person name="Guldener U."/>
            <person name="Langen G."/>
            <person name="Pfiffi S."/>
            <person name="Biedenkopf D."/>
            <person name="Wong P."/>
            <person name="Samans B."/>
            <person name="Grimm C."/>
            <person name="Basiewicz M."/>
            <person name="Murat C."/>
            <person name="Martin F."/>
            <person name="Kogel K.H."/>
        </authorList>
    </citation>
    <scope>NUCLEOTIDE SEQUENCE [LARGE SCALE GENOMIC DNA]</scope>
    <source>
        <strain evidence="3 4">DSM 11827</strain>
    </source>
</reference>
<dbReference type="eggNOG" id="KOG3038">
    <property type="taxonomic scope" value="Eukaryota"/>
</dbReference>
<dbReference type="InterPro" id="IPR047288">
    <property type="entry name" value="Tudor_SGF29_rpt1"/>
</dbReference>
<evidence type="ECO:0000259" key="2">
    <source>
        <dbReference type="PROSITE" id="PS51518"/>
    </source>
</evidence>
<gene>
    <name evidence="3" type="ORF">PIIN_04775</name>
</gene>
<feature type="region of interest" description="Disordered" evidence="1">
    <location>
        <begin position="99"/>
        <end position="141"/>
    </location>
</feature>
<protein>
    <recommendedName>
        <fullName evidence="2">SGF29 C-terminal domain-containing protein</fullName>
    </recommendedName>
</protein>
<accession>G4THP7</accession>
<evidence type="ECO:0000313" key="3">
    <source>
        <dbReference type="EMBL" id="CCA70840.1"/>
    </source>
</evidence>
<dbReference type="InParanoid" id="G4THP7"/>
<evidence type="ECO:0000256" key="1">
    <source>
        <dbReference type="SAM" id="MobiDB-lite"/>
    </source>
</evidence>
<feature type="domain" description="SGF29 C-terminal" evidence="2">
    <location>
        <begin position="170"/>
        <end position="338"/>
    </location>
</feature>
<dbReference type="PROSITE" id="PS51518">
    <property type="entry name" value="SGF29_C"/>
    <property type="match status" value="1"/>
</dbReference>
<sequence length="338" mass="37237">MAARKATARMEIDSAQLQAWHLAYASLSELAKIPDVSDALSRANKYLQQFQLEYHAQDQTASELKPTRNKVKKEIGEIREHSRMEIERCDKALEQLQKIASSRTSVDTSSSSQTDGRPKRTRESSMAPQQTSTASNIASNASSAAQNSLTLVLRPPLPPFSQEVWMRIQKQLPLQPGRKVAFRVPSDKTGKSSVSPTGNEGVGYEEDAWILATVFKAEKKDKYIVQDVESETGEPPKYTTTIKSLIPLPIVDTSPSDPSHLGAYPEYQSGSIVLALFPDTTSFYKAEVVASPKDIQVAGNRTAPAAAKATPSYKVRFEDDDDQVRLVSAEEVIDFPGY</sequence>
<dbReference type="Proteomes" id="UP000007148">
    <property type="component" value="Unassembled WGS sequence"/>
</dbReference>
<dbReference type="HOGENOM" id="CLU_054783_0_0_1"/>
<dbReference type="STRING" id="1109443.G4THP7"/>
<dbReference type="GO" id="GO:0000124">
    <property type="term" value="C:SAGA complex"/>
    <property type="evidence" value="ECO:0007669"/>
    <property type="project" value="InterPro"/>
</dbReference>
<feature type="compositionally biased region" description="Low complexity" evidence="1">
    <location>
        <begin position="130"/>
        <end position="141"/>
    </location>
</feature>
<dbReference type="EMBL" id="CAFZ01000096">
    <property type="protein sequence ID" value="CCA70840.1"/>
    <property type="molecule type" value="Genomic_DNA"/>
</dbReference>
<dbReference type="OrthoDB" id="10265994at2759"/>
<keyword evidence="4" id="KW-1185">Reference proteome</keyword>
<dbReference type="Gene3D" id="2.30.30.140">
    <property type="match status" value="2"/>
</dbReference>
<proteinExistence type="predicted"/>
<dbReference type="CDD" id="cd20393">
    <property type="entry name" value="Tudor_SGF29_rpt1"/>
    <property type="match status" value="1"/>
</dbReference>
<dbReference type="PANTHER" id="PTHR21539:SF0">
    <property type="entry name" value="SAGA-ASSOCIATED FACTOR 29"/>
    <property type="match status" value="1"/>
</dbReference>
<dbReference type="Pfam" id="PF07039">
    <property type="entry name" value="SGF29_Tudor"/>
    <property type="match status" value="1"/>
</dbReference>
<dbReference type="PANTHER" id="PTHR21539">
    <property type="entry name" value="SAGA-ASSOCIATED FACTOR 29"/>
    <property type="match status" value="1"/>
</dbReference>
<organism evidence="3 4">
    <name type="scientific">Serendipita indica (strain DSM 11827)</name>
    <name type="common">Root endophyte fungus</name>
    <name type="synonym">Piriformospora indica</name>
    <dbReference type="NCBI Taxonomy" id="1109443"/>
    <lineage>
        <taxon>Eukaryota</taxon>
        <taxon>Fungi</taxon>
        <taxon>Dikarya</taxon>
        <taxon>Basidiomycota</taxon>
        <taxon>Agaricomycotina</taxon>
        <taxon>Agaricomycetes</taxon>
        <taxon>Sebacinales</taxon>
        <taxon>Serendipitaceae</taxon>
        <taxon>Serendipita</taxon>
    </lineage>
</organism>
<name>G4THP7_SERID</name>
<dbReference type="AlphaFoldDB" id="G4THP7"/>
<dbReference type="InterPro" id="IPR037802">
    <property type="entry name" value="SGF29"/>
</dbReference>
<comment type="caution">
    <text evidence="3">The sequence shown here is derived from an EMBL/GenBank/DDBJ whole genome shotgun (WGS) entry which is preliminary data.</text>
</comment>
<dbReference type="InterPro" id="IPR010750">
    <property type="entry name" value="SGF29_tudor-like_dom"/>
</dbReference>
<evidence type="ECO:0000313" key="4">
    <source>
        <dbReference type="Proteomes" id="UP000007148"/>
    </source>
</evidence>
<feature type="compositionally biased region" description="Low complexity" evidence="1">
    <location>
        <begin position="101"/>
        <end position="114"/>
    </location>
</feature>